<organism evidence="1">
    <name type="scientific">bioreactor metagenome</name>
    <dbReference type="NCBI Taxonomy" id="1076179"/>
    <lineage>
        <taxon>unclassified sequences</taxon>
        <taxon>metagenomes</taxon>
        <taxon>ecological metagenomes</taxon>
    </lineage>
</organism>
<accession>A0A645IX90</accession>
<protein>
    <submittedName>
        <fullName evidence="1">Uncharacterized protein</fullName>
    </submittedName>
</protein>
<dbReference type="AlphaFoldDB" id="A0A645IX90"/>
<name>A0A645IX90_9ZZZZ</name>
<dbReference type="EMBL" id="VSSQ01125962">
    <property type="protein sequence ID" value="MPN56045.1"/>
    <property type="molecule type" value="Genomic_DNA"/>
</dbReference>
<reference evidence="1" key="1">
    <citation type="submission" date="2019-08" db="EMBL/GenBank/DDBJ databases">
        <authorList>
            <person name="Kucharzyk K."/>
            <person name="Murdoch R.W."/>
            <person name="Higgins S."/>
            <person name="Loffler F."/>
        </authorList>
    </citation>
    <scope>NUCLEOTIDE SEQUENCE</scope>
</reference>
<sequence>MFALFLIHLAEKVLALFGHLFDQGTGLPGNNDKEFIRFIPFLDGSLHLCKVIGIHGYHILGIYARRKNDLFDIDDRGRLPHQGLSGAGVFLMAGHRGRAVIQDTNRHAAFVPGRVD</sequence>
<comment type="caution">
    <text evidence="1">The sequence shown here is derived from an EMBL/GenBank/DDBJ whole genome shotgun (WGS) entry which is preliminary data.</text>
</comment>
<gene>
    <name evidence="1" type="ORF">SDC9_203731</name>
</gene>
<evidence type="ECO:0000313" key="1">
    <source>
        <dbReference type="EMBL" id="MPN56045.1"/>
    </source>
</evidence>
<proteinExistence type="predicted"/>